<name>A0A1I8JDE0_9PLAT</name>
<dbReference type="PANTHER" id="PTHR22741:SF10">
    <property type="entry name" value="COILED-COIL DOMAIN-CONTAINING PROTEIN CG32809"/>
    <property type="match status" value="1"/>
</dbReference>
<protein>
    <submittedName>
        <fullName evidence="6">AIP3 domain-containing protein</fullName>
    </submittedName>
</protein>
<feature type="compositionally biased region" description="Polar residues" evidence="3">
    <location>
        <begin position="37"/>
        <end position="48"/>
    </location>
</feature>
<feature type="domain" description="Actin interacting protein 3-like C-terminal" evidence="4">
    <location>
        <begin position="200"/>
        <end position="466"/>
    </location>
</feature>
<feature type="compositionally biased region" description="Basic residues" evidence="3">
    <location>
        <begin position="24"/>
        <end position="35"/>
    </location>
</feature>
<reference evidence="6" key="1">
    <citation type="submission" date="2016-11" db="UniProtKB">
        <authorList>
            <consortium name="WormBaseParasite"/>
        </authorList>
    </citation>
    <scope>IDENTIFICATION</scope>
</reference>
<sequence>VIPQQLPPEPIDAVAPSPLFETRRHQHRQHQHLHQRSNLTDQSVNGSAGTEDPRDLLLELEGQQRRLTIVGRQLSSPADLWALFASQWPVAVQSLGSRWRIRLQRSDWPSSCWQTLTSADSASKLPQLRRLPPDSLLLMESTSSGSGGGSACSVASTSATAGCSCECTCRAGAGSTKTAAVASSSAAPGGSQQRIERLEAQVTSIARQLDGRRHRLTNLRDECRQLRSAQDALRREHETRTSETRRMFVSLSSNVQRILAGWADAGQQTVQMVSSEQRSRIQAELESYRLEGAEVSALLDDVDATTSELRQDVLQHRCRSSSAEVELLALHLSRATQRLASLKNRFPELEARTRNLLRQEADTVACDERHLADEQQRLESWLRRVKKLTMMLYTFKQLAEAQAKESEVAGPRMTAALAECLSKAEDSAEVRRDLLHNIASVCPDHERRVAEINRAEAAIQRRQRMIREAATLKAKKTLTAAASRLKPVQKPTAINPVPQLVFDTDADNE</sequence>
<feature type="region of interest" description="Disordered" evidence="3">
    <location>
        <begin position="22"/>
        <end position="52"/>
    </location>
</feature>
<evidence type="ECO:0000259" key="4">
    <source>
        <dbReference type="Pfam" id="PF03915"/>
    </source>
</evidence>
<keyword evidence="5" id="KW-1185">Reference proteome</keyword>
<evidence type="ECO:0000313" key="5">
    <source>
        <dbReference type="Proteomes" id="UP000095280"/>
    </source>
</evidence>
<dbReference type="AlphaFoldDB" id="A0A1I8JDE0"/>
<dbReference type="Proteomes" id="UP000095280">
    <property type="component" value="Unplaced"/>
</dbReference>
<evidence type="ECO:0000256" key="1">
    <source>
        <dbReference type="ARBA" id="ARBA00023054"/>
    </source>
</evidence>
<dbReference type="WBParaSite" id="maker-uti_cns_0046774-snap-gene-0.18-mRNA-1">
    <property type="protein sequence ID" value="maker-uti_cns_0046774-snap-gene-0.18-mRNA-1"/>
    <property type="gene ID" value="maker-uti_cns_0046774-snap-gene-0.18"/>
</dbReference>
<dbReference type="Pfam" id="PF03915">
    <property type="entry name" value="AIP3"/>
    <property type="match status" value="1"/>
</dbReference>
<feature type="coiled-coil region" evidence="2">
    <location>
        <begin position="325"/>
        <end position="391"/>
    </location>
</feature>
<dbReference type="InterPro" id="IPR051825">
    <property type="entry name" value="SRCIN1"/>
</dbReference>
<evidence type="ECO:0000313" key="6">
    <source>
        <dbReference type="WBParaSite" id="maker-uti_cns_0046774-snap-gene-0.18-mRNA-1"/>
    </source>
</evidence>
<evidence type="ECO:0000256" key="3">
    <source>
        <dbReference type="SAM" id="MobiDB-lite"/>
    </source>
</evidence>
<evidence type="ECO:0000256" key="2">
    <source>
        <dbReference type="SAM" id="Coils"/>
    </source>
</evidence>
<dbReference type="PANTHER" id="PTHR22741">
    <property type="entry name" value="P140CAP/SNIP-RELATED"/>
    <property type="match status" value="1"/>
</dbReference>
<dbReference type="InterPro" id="IPR022782">
    <property type="entry name" value="AIP3-like_C"/>
</dbReference>
<dbReference type="Gene3D" id="1.20.58.1540">
    <property type="entry name" value="Actin interacting protein 3, C-terminal domain"/>
    <property type="match status" value="1"/>
</dbReference>
<keyword evidence="1 2" id="KW-0175">Coiled coil</keyword>
<dbReference type="GO" id="GO:0005737">
    <property type="term" value="C:cytoplasm"/>
    <property type="evidence" value="ECO:0007669"/>
    <property type="project" value="TreeGrafter"/>
</dbReference>
<accession>A0A1I8JDE0</accession>
<proteinExistence type="predicted"/>
<organism evidence="5 6">
    <name type="scientific">Macrostomum lignano</name>
    <dbReference type="NCBI Taxonomy" id="282301"/>
    <lineage>
        <taxon>Eukaryota</taxon>
        <taxon>Metazoa</taxon>
        <taxon>Spiralia</taxon>
        <taxon>Lophotrochozoa</taxon>
        <taxon>Platyhelminthes</taxon>
        <taxon>Rhabditophora</taxon>
        <taxon>Macrostomorpha</taxon>
        <taxon>Macrostomida</taxon>
        <taxon>Macrostomidae</taxon>
        <taxon>Macrostomum</taxon>
    </lineage>
</organism>